<sequence>MGAFLAEQAVDKWPPREDTLIAFRIALSYATMEANPIPEYGDLCSVLMTAVKRLPEQSDRLVNFTRRGFANANVFTAKLYLRIPRPNKFGYFIDFGSQMLKKTLELAPWEKSHHPRIGAYSEEVEEGWLYNKLRDEELEVIDIRTLNGFVPAAAVSVEYCGKEIHDKGGYIDQEIPARDKWNGPAGSSKERWAFWKERFEWISTVTALDRQTRKIARSWWNR</sequence>
<dbReference type="Proteomes" id="UP000326799">
    <property type="component" value="Unassembled WGS sequence"/>
</dbReference>
<evidence type="ECO:0000313" key="1">
    <source>
        <dbReference type="EMBL" id="KAB8222949.1"/>
    </source>
</evidence>
<dbReference type="Pfam" id="PF12311">
    <property type="entry name" value="DUF3632"/>
    <property type="match status" value="1"/>
</dbReference>
<dbReference type="InterPro" id="IPR022085">
    <property type="entry name" value="OpdG"/>
</dbReference>
<reference evidence="1 2" key="1">
    <citation type="submission" date="2019-04" db="EMBL/GenBank/DDBJ databases">
        <title>Fungal friends and foes A comparative genomics study of 23 Aspergillus species from section Flavi.</title>
        <authorList>
            <consortium name="DOE Joint Genome Institute"/>
            <person name="Kjaerbolling I."/>
            <person name="Vesth T.C."/>
            <person name="Frisvad J.C."/>
            <person name="Nybo J.L."/>
            <person name="Theobald S."/>
            <person name="Kildgaard S."/>
            <person name="Petersen T.I."/>
            <person name="Kuo A."/>
            <person name="Sato A."/>
            <person name="Lyhne E.K."/>
            <person name="Kogle M.E."/>
            <person name="Wiebenga A."/>
            <person name="Kun R.S."/>
            <person name="Lubbers R.J."/>
            <person name="Makela M.R."/>
            <person name="Barry K."/>
            <person name="Chovatia M."/>
            <person name="Clum A."/>
            <person name="Daum C."/>
            <person name="Haridas S."/>
            <person name="He G."/>
            <person name="LaButti K."/>
            <person name="Lipzen A."/>
            <person name="Mondo S."/>
            <person name="Pangilinan J."/>
            <person name="Riley R."/>
            <person name="Salamov A."/>
            <person name="Simmons B.A."/>
            <person name="Magnuson J.K."/>
            <person name="Henrissat B."/>
            <person name="Mortensen U.H."/>
            <person name="Larsen T.O."/>
            <person name="De vries R.P."/>
            <person name="Grigoriev I.V."/>
            <person name="Machida M."/>
            <person name="Baker S.E."/>
            <person name="Andersen M.R."/>
        </authorList>
    </citation>
    <scope>NUCLEOTIDE SEQUENCE [LARGE SCALE GENOMIC DNA]</scope>
    <source>
        <strain evidence="1 2">CBS 126849</strain>
    </source>
</reference>
<organism evidence="1 2">
    <name type="scientific">Aspergillus novoparasiticus</name>
    <dbReference type="NCBI Taxonomy" id="986946"/>
    <lineage>
        <taxon>Eukaryota</taxon>
        <taxon>Fungi</taxon>
        <taxon>Dikarya</taxon>
        <taxon>Ascomycota</taxon>
        <taxon>Pezizomycotina</taxon>
        <taxon>Eurotiomycetes</taxon>
        <taxon>Eurotiomycetidae</taxon>
        <taxon>Eurotiales</taxon>
        <taxon>Aspergillaceae</taxon>
        <taxon>Aspergillus</taxon>
        <taxon>Aspergillus subgen. Circumdati</taxon>
    </lineage>
</organism>
<dbReference type="InterPro" id="IPR053204">
    <property type="entry name" value="Oxopyrrolidines_Biosynth-assoc"/>
</dbReference>
<dbReference type="PANTHER" id="PTHR38797">
    <property type="entry name" value="NUCLEAR PORE COMPLEX PROTEIN NUP85-RELATED"/>
    <property type="match status" value="1"/>
</dbReference>
<keyword evidence="2" id="KW-1185">Reference proteome</keyword>
<dbReference type="PANTHER" id="PTHR38797:SF4">
    <property type="entry name" value="NUCLEAR PORE COMPLEX PROTEIN NUP85"/>
    <property type="match status" value="1"/>
</dbReference>
<proteinExistence type="predicted"/>
<dbReference type="EMBL" id="ML733409">
    <property type="protein sequence ID" value="KAB8222949.1"/>
    <property type="molecule type" value="Genomic_DNA"/>
</dbReference>
<name>A0A5N6F0C2_9EURO</name>
<accession>A0A5N6F0C2</accession>
<evidence type="ECO:0000313" key="2">
    <source>
        <dbReference type="Proteomes" id="UP000326799"/>
    </source>
</evidence>
<gene>
    <name evidence="1" type="ORF">BDV33DRAFT_229029</name>
</gene>
<dbReference type="AlphaFoldDB" id="A0A5N6F0C2"/>
<protein>
    <submittedName>
        <fullName evidence="1">Uncharacterized protein</fullName>
    </submittedName>
</protein>